<dbReference type="EMBL" id="LR746271">
    <property type="protein sequence ID" value="CAA7400734.1"/>
    <property type="molecule type" value="Genomic_DNA"/>
</dbReference>
<dbReference type="InterPro" id="IPR050796">
    <property type="entry name" value="SCF_F-box_component"/>
</dbReference>
<keyword evidence="1" id="KW-0677">Repeat</keyword>
<dbReference type="OrthoDB" id="2095648at2759"/>
<protein>
    <recommendedName>
        <fullName evidence="2">F-box domain-containing protein</fullName>
    </recommendedName>
</protein>
<dbReference type="InterPro" id="IPR001810">
    <property type="entry name" value="F-box_dom"/>
</dbReference>
<dbReference type="PROSITE" id="PS50181">
    <property type="entry name" value="FBOX"/>
    <property type="match status" value="1"/>
</dbReference>
<reference evidence="3" key="1">
    <citation type="submission" date="2020-02" db="EMBL/GenBank/DDBJ databases">
        <authorList>
            <person name="Scholz U."/>
            <person name="Mascher M."/>
            <person name="Fiebig A."/>
        </authorList>
    </citation>
    <scope>NUCLEOTIDE SEQUENCE</scope>
</reference>
<accession>A0A7I8KUS9</accession>
<keyword evidence="4" id="KW-1185">Reference proteome</keyword>
<organism evidence="3 4">
    <name type="scientific">Spirodela intermedia</name>
    <name type="common">Intermediate duckweed</name>
    <dbReference type="NCBI Taxonomy" id="51605"/>
    <lineage>
        <taxon>Eukaryota</taxon>
        <taxon>Viridiplantae</taxon>
        <taxon>Streptophyta</taxon>
        <taxon>Embryophyta</taxon>
        <taxon>Tracheophyta</taxon>
        <taxon>Spermatophyta</taxon>
        <taxon>Magnoliopsida</taxon>
        <taxon>Liliopsida</taxon>
        <taxon>Araceae</taxon>
        <taxon>Lemnoideae</taxon>
        <taxon>Spirodela</taxon>
    </lineage>
</organism>
<dbReference type="Pfam" id="PF03478">
    <property type="entry name" value="Beta-prop_KIB1-4"/>
    <property type="match status" value="1"/>
</dbReference>
<feature type="domain" description="F-box" evidence="2">
    <location>
        <begin position="29"/>
        <end position="64"/>
    </location>
</feature>
<dbReference type="SMART" id="SM00256">
    <property type="entry name" value="FBOX"/>
    <property type="match status" value="1"/>
</dbReference>
<gene>
    <name evidence="3" type="ORF">SI8410_08011412</name>
</gene>
<dbReference type="InterPro" id="IPR005174">
    <property type="entry name" value="KIB1-4_b-propeller"/>
</dbReference>
<evidence type="ECO:0000313" key="4">
    <source>
        <dbReference type="Proteomes" id="UP000663760"/>
    </source>
</evidence>
<dbReference type="InterPro" id="IPR036047">
    <property type="entry name" value="F-box-like_dom_sf"/>
</dbReference>
<dbReference type="CDD" id="cd22157">
    <property type="entry name" value="F-box_AtFBW1-like"/>
    <property type="match status" value="1"/>
</dbReference>
<evidence type="ECO:0000259" key="2">
    <source>
        <dbReference type="PROSITE" id="PS50181"/>
    </source>
</evidence>
<proteinExistence type="predicted"/>
<sequence length="414" mass="45794">MERRAVAAPPVEGWRKRGRPDECDASGEFSFLREMNGDLLEKILSRLPPSSFFRLRSVCKRWRSASTSATFVVSCTEVPEREPWFFMVDSDLRYSVVFDSSEGDWKNLNRPSLLPKSIPVASAGGLVCFRSPSGCLFVCNPVDGACRELPPPSPADAAADQQIHAIAMKSSPLGHPSPSYEVVLISGDSANLTVKVYSSERSRWEEGSLSRKKNPPQEESEISSEETVYFLSKAGEVVSADIQRSPFKKYSSVITTVEAGEELIYFLGPTGAVVACNLSRREVANLPRLLPVNVEYSVDVVECMGEMMVVVLSELLEAASLRVWRFCRGDQSWRQVAAMPPSMSREWFGKRADVNCAGFKEMIFVCLSSGDLCRCVTCDVAAGEWRELPGFSVDGAPLEFMSAFSFEPRVEARV</sequence>
<dbReference type="AlphaFoldDB" id="A0A7I8KUS9"/>
<dbReference type="SUPFAM" id="SSF81383">
    <property type="entry name" value="F-box domain"/>
    <property type="match status" value="1"/>
</dbReference>
<dbReference type="Pfam" id="PF00646">
    <property type="entry name" value="F-box"/>
    <property type="match status" value="1"/>
</dbReference>
<dbReference type="Gene3D" id="1.20.1280.50">
    <property type="match status" value="1"/>
</dbReference>
<dbReference type="PANTHER" id="PTHR31672:SF7">
    <property type="entry name" value="F-BOX DOMAIN-CONTAINING PROTEIN"/>
    <property type="match status" value="1"/>
</dbReference>
<name>A0A7I8KUS9_SPIIN</name>
<evidence type="ECO:0000256" key="1">
    <source>
        <dbReference type="ARBA" id="ARBA00022737"/>
    </source>
</evidence>
<dbReference type="FunFam" id="1.20.1280.50:FF:000008">
    <property type="entry name" value="F-box only protein 6"/>
    <property type="match status" value="1"/>
</dbReference>
<evidence type="ECO:0000313" key="3">
    <source>
        <dbReference type="EMBL" id="CAA7400734.1"/>
    </source>
</evidence>
<dbReference type="Proteomes" id="UP000663760">
    <property type="component" value="Chromosome 8"/>
</dbReference>
<dbReference type="PANTHER" id="PTHR31672">
    <property type="entry name" value="BNACNNG10540D PROTEIN"/>
    <property type="match status" value="1"/>
</dbReference>